<evidence type="ECO:0000313" key="2">
    <source>
        <dbReference type="Proteomes" id="UP000193963"/>
    </source>
</evidence>
<proteinExistence type="predicted"/>
<reference evidence="1 2" key="1">
    <citation type="submission" date="2017-03" db="EMBL/GenBank/DDBJ databases">
        <authorList>
            <person name="Afonso C.L."/>
            <person name="Miller P.J."/>
            <person name="Scott M.A."/>
            <person name="Spackman E."/>
            <person name="Goraichik I."/>
            <person name="Dimitrov K.M."/>
            <person name="Suarez D.L."/>
            <person name="Swayne D.E."/>
        </authorList>
    </citation>
    <scope>NUCLEOTIDE SEQUENCE [LARGE SCALE GENOMIC DNA]</scope>
    <source>
        <strain evidence="1 2">CECT 7751</strain>
    </source>
</reference>
<protein>
    <submittedName>
        <fullName evidence="1">Uncharacterized protein</fullName>
    </submittedName>
</protein>
<accession>A0A1X6ZVM5</accession>
<organism evidence="1 2">
    <name type="scientific">Pseudooceanicola marinus</name>
    <dbReference type="NCBI Taxonomy" id="396013"/>
    <lineage>
        <taxon>Bacteria</taxon>
        <taxon>Pseudomonadati</taxon>
        <taxon>Pseudomonadota</taxon>
        <taxon>Alphaproteobacteria</taxon>
        <taxon>Rhodobacterales</taxon>
        <taxon>Paracoccaceae</taxon>
        <taxon>Pseudooceanicola</taxon>
    </lineage>
</organism>
<dbReference type="EMBL" id="FWFN01000006">
    <property type="protein sequence ID" value="SLN63012.1"/>
    <property type="molecule type" value="Genomic_DNA"/>
</dbReference>
<dbReference type="AlphaFoldDB" id="A0A1X6ZVM5"/>
<name>A0A1X6ZVM5_9RHOB</name>
<gene>
    <name evidence="1" type="ORF">PSM7751_03221</name>
</gene>
<keyword evidence="2" id="KW-1185">Reference proteome</keyword>
<sequence>MGGRQREMRQCADGNLRTGLARRRRATDPMTEFDQLPPVLRGWLAEAALPWSARSVRRVYTRALAESGGDEAAALARLSAVEQQRLSRDGITPG</sequence>
<dbReference type="Proteomes" id="UP000193963">
    <property type="component" value="Unassembled WGS sequence"/>
</dbReference>
<dbReference type="Pfam" id="PF20135">
    <property type="entry name" value="DUF6525"/>
    <property type="match status" value="1"/>
</dbReference>
<dbReference type="InterPro" id="IPR045386">
    <property type="entry name" value="DUF6525"/>
</dbReference>
<evidence type="ECO:0000313" key="1">
    <source>
        <dbReference type="EMBL" id="SLN63012.1"/>
    </source>
</evidence>